<proteinExistence type="predicted"/>
<keyword evidence="2" id="KW-1185">Reference proteome</keyword>
<name>A0A2T7PMV3_POMCA</name>
<organism evidence="1 2">
    <name type="scientific">Pomacea canaliculata</name>
    <name type="common">Golden apple snail</name>
    <dbReference type="NCBI Taxonomy" id="400727"/>
    <lineage>
        <taxon>Eukaryota</taxon>
        <taxon>Metazoa</taxon>
        <taxon>Spiralia</taxon>
        <taxon>Lophotrochozoa</taxon>
        <taxon>Mollusca</taxon>
        <taxon>Gastropoda</taxon>
        <taxon>Caenogastropoda</taxon>
        <taxon>Architaenioglossa</taxon>
        <taxon>Ampullarioidea</taxon>
        <taxon>Ampullariidae</taxon>
        <taxon>Pomacea</taxon>
    </lineage>
</organism>
<sequence>MIERLESLFVNARTNGVEPTGRFFCRYPWEAGGYQPQQHHPASTELVLVAKRVWEGEKPSQARPALGAANTPRTSMSAPLTPGGAAYVEVVVAAVCHDCLSLALCEVLNAGLLIPQRTIKVSGQLPPPQEIRQMQPPSLTPTYPGPCVVEHRAICFKKQSGKRVYDLTSQSSSLTPQPQRVISDLRCRRQV</sequence>
<evidence type="ECO:0000313" key="1">
    <source>
        <dbReference type="EMBL" id="PVD34751.1"/>
    </source>
</evidence>
<evidence type="ECO:0000313" key="2">
    <source>
        <dbReference type="Proteomes" id="UP000245119"/>
    </source>
</evidence>
<dbReference type="EMBL" id="PZQS01000003">
    <property type="protein sequence ID" value="PVD34751.1"/>
    <property type="molecule type" value="Genomic_DNA"/>
</dbReference>
<comment type="caution">
    <text evidence="1">The sequence shown here is derived from an EMBL/GenBank/DDBJ whole genome shotgun (WGS) entry which is preliminary data.</text>
</comment>
<accession>A0A2T7PMV3</accession>
<dbReference type="AlphaFoldDB" id="A0A2T7PMV3"/>
<dbReference type="Proteomes" id="UP000245119">
    <property type="component" value="Linkage Group LG3"/>
</dbReference>
<reference evidence="1 2" key="1">
    <citation type="submission" date="2018-04" db="EMBL/GenBank/DDBJ databases">
        <title>The genome of golden apple snail Pomacea canaliculata provides insight into stress tolerance and invasive adaptation.</title>
        <authorList>
            <person name="Liu C."/>
            <person name="Liu B."/>
            <person name="Ren Y."/>
            <person name="Zhang Y."/>
            <person name="Wang H."/>
            <person name="Li S."/>
            <person name="Jiang F."/>
            <person name="Yin L."/>
            <person name="Zhang G."/>
            <person name="Qian W."/>
            <person name="Fan W."/>
        </authorList>
    </citation>
    <scope>NUCLEOTIDE SEQUENCE [LARGE SCALE GENOMIC DNA]</scope>
    <source>
        <strain evidence="1">SZHN2017</strain>
        <tissue evidence="1">Muscle</tissue>
    </source>
</reference>
<gene>
    <name evidence="1" type="ORF">C0Q70_06028</name>
</gene>
<protein>
    <submittedName>
        <fullName evidence="1">Uncharacterized protein</fullName>
    </submittedName>
</protein>